<organism evidence="10 11">
    <name type="scientific">Sinanodonta woodiana</name>
    <name type="common">Chinese pond mussel</name>
    <name type="synonym">Anodonta woodiana</name>
    <dbReference type="NCBI Taxonomy" id="1069815"/>
    <lineage>
        <taxon>Eukaryota</taxon>
        <taxon>Metazoa</taxon>
        <taxon>Spiralia</taxon>
        <taxon>Lophotrochozoa</taxon>
        <taxon>Mollusca</taxon>
        <taxon>Bivalvia</taxon>
        <taxon>Autobranchia</taxon>
        <taxon>Heteroconchia</taxon>
        <taxon>Palaeoheterodonta</taxon>
        <taxon>Unionida</taxon>
        <taxon>Unionoidea</taxon>
        <taxon>Unionidae</taxon>
        <taxon>Unioninae</taxon>
        <taxon>Sinanodonta</taxon>
    </lineage>
</organism>
<feature type="transmembrane region" description="Helical" evidence="8">
    <location>
        <begin position="128"/>
        <end position="148"/>
    </location>
</feature>
<keyword evidence="5 8" id="KW-1133">Transmembrane helix</keyword>
<dbReference type="PANTHER" id="PTHR46154">
    <property type="match status" value="1"/>
</dbReference>
<feature type="transmembrane region" description="Helical" evidence="8">
    <location>
        <begin position="391"/>
        <end position="421"/>
    </location>
</feature>
<keyword evidence="6 8" id="KW-0472">Membrane</keyword>
<keyword evidence="9" id="KW-0732">Signal</keyword>
<dbReference type="Pfam" id="PF00474">
    <property type="entry name" value="SSF"/>
    <property type="match status" value="1"/>
</dbReference>
<feature type="transmembrane region" description="Helical" evidence="8">
    <location>
        <begin position="230"/>
        <end position="249"/>
    </location>
</feature>
<comment type="subcellular location">
    <subcellularLocation>
        <location evidence="1">Membrane</location>
        <topology evidence="1">Multi-pass membrane protein</topology>
    </subcellularLocation>
</comment>
<dbReference type="PANTHER" id="PTHR46154:SF4">
    <property type="entry name" value="UREA ACTIVE TRANSPORTER"/>
    <property type="match status" value="1"/>
</dbReference>
<feature type="transmembrane region" description="Helical" evidence="8">
    <location>
        <begin position="597"/>
        <end position="618"/>
    </location>
</feature>
<dbReference type="EMBL" id="JBJQND010000004">
    <property type="protein sequence ID" value="KAL3879110.1"/>
    <property type="molecule type" value="Genomic_DNA"/>
</dbReference>
<feature type="transmembrane region" description="Helical" evidence="8">
    <location>
        <begin position="169"/>
        <end position="192"/>
    </location>
</feature>
<comment type="caution">
    <text evidence="10">The sequence shown here is derived from an EMBL/GenBank/DDBJ whole genome shotgun (WGS) entry which is preliminary data.</text>
</comment>
<keyword evidence="3" id="KW-0813">Transport</keyword>
<dbReference type="Proteomes" id="UP001634394">
    <property type="component" value="Unassembled WGS sequence"/>
</dbReference>
<feature type="transmembrane region" description="Helical" evidence="8">
    <location>
        <begin position="504"/>
        <end position="522"/>
    </location>
</feature>
<evidence type="ECO:0000256" key="9">
    <source>
        <dbReference type="SAM" id="SignalP"/>
    </source>
</evidence>
<feature type="transmembrane region" description="Helical" evidence="8">
    <location>
        <begin position="50"/>
        <end position="69"/>
    </location>
</feature>
<evidence type="ECO:0000313" key="10">
    <source>
        <dbReference type="EMBL" id="KAL3879110.1"/>
    </source>
</evidence>
<feature type="transmembrane region" description="Helical" evidence="8">
    <location>
        <begin position="555"/>
        <end position="577"/>
    </location>
</feature>
<keyword evidence="4 8" id="KW-0812">Transmembrane</keyword>
<reference evidence="10 11" key="1">
    <citation type="submission" date="2024-11" db="EMBL/GenBank/DDBJ databases">
        <title>Chromosome-level genome assembly of the freshwater bivalve Anodonta woodiana.</title>
        <authorList>
            <person name="Chen X."/>
        </authorList>
    </citation>
    <scope>NUCLEOTIDE SEQUENCE [LARGE SCALE GENOMIC DNA]</scope>
    <source>
        <strain evidence="10">MN2024</strain>
        <tissue evidence="10">Gills</tissue>
    </source>
</reference>
<evidence type="ECO:0000256" key="8">
    <source>
        <dbReference type="SAM" id="Phobius"/>
    </source>
</evidence>
<feature type="transmembrane region" description="Helical" evidence="8">
    <location>
        <begin position="328"/>
        <end position="356"/>
    </location>
</feature>
<evidence type="ECO:0000256" key="2">
    <source>
        <dbReference type="ARBA" id="ARBA00006434"/>
    </source>
</evidence>
<keyword evidence="11" id="KW-1185">Reference proteome</keyword>
<accession>A0ABD3WYR5</accession>
<name>A0ABD3WYR5_SINWO</name>
<feature type="transmembrane region" description="Helical" evidence="8">
    <location>
        <begin position="679"/>
        <end position="700"/>
    </location>
</feature>
<feature type="chain" id="PRO_5044834215" description="Urea active transporter 1" evidence="9">
    <location>
        <begin position="19"/>
        <end position="769"/>
    </location>
</feature>
<dbReference type="InterPro" id="IPR038377">
    <property type="entry name" value="Na/Glc_symporter_sf"/>
</dbReference>
<dbReference type="InterPro" id="IPR031155">
    <property type="entry name" value="DUR"/>
</dbReference>
<evidence type="ECO:0000256" key="3">
    <source>
        <dbReference type="ARBA" id="ARBA00022448"/>
    </source>
</evidence>
<dbReference type="AlphaFoldDB" id="A0ABD3WYR5"/>
<dbReference type="Gene3D" id="1.20.1730.10">
    <property type="entry name" value="Sodium/glucose cotransporter"/>
    <property type="match status" value="1"/>
</dbReference>
<evidence type="ECO:0000313" key="11">
    <source>
        <dbReference type="Proteomes" id="UP001634394"/>
    </source>
</evidence>
<protein>
    <recommendedName>
        <fullName evidence="12">Urea active transporter 1</fullName>
    </recommendedName>
</protein>
<dbReference type="InterPro" id="IPR001734">
    <property type="entry name" value="Na/solute_symporter"/>
</dbReference>
<evidence type="ECO:0000256" key="5">
    <source>
        <dbReference type="ARBA" id="ARBA00022989"/>
    </source>
</evidence>
<gene>
    <name evidence="10" type="ORF">ACJMK2_031423</name>
</gene>
<evidence type="ECO:0008006" key="12">
    <source>
        <dbReference type="Google" id="ProtNLM"/>
    </source>
</evidence>
<sequence length="769" mass="85527">MWLCRVFPLLFCLPRVLALQTMDDNGVCPIELKPSDVEQRIRPLISKHDTALLLLLGFGGFSILLAFGYNLIRKHVYRDSHNLDTVFDAGGRVTLSLTAVTVTSQMLWPADFLQSSTMISKSGLGGSFWYSISAVIGILLFPVMSFHLKIRAPGAKTFPQIAYARFGKVAHMVFCVVALVTNLFVIANLLLAGKTAIEVLTKDINNEFIMLIIAVLFGSYCLIGGLGTTFYISYFNTALTFISVTVFILKTSYSSTPTEDKFVTTETMYKAARCVRGPDGNYDNSYLTFRSESGIIYGVVLFVEVTCLCFCDQANWQSRIAAKPTQGVLGFILAVFFWFSLPTSISFTAAMAYFSLSFDNNQTHLLSTVDIDSGYITPYVMESLLGTTGGYLLMTMIMMALMSTGSGEIMSVSSIIIYDFYKIYINPFRKTKSPTCCLLCGEEKVSDESHDGPICRCPTSENCMSCIEDLELLDRGKAALTLKYSCQVHGEYRHYEDLLMQQKAWCMIWLLILIVPYGLLISETGVNLNWGLYVGSTMFSPFLPPIFLTMAWARATSAGVISGGVIGLVCIIIGNLATASTYEGGLGDFFTNTAREYSLLVGLCAGIIVSGVVCWIVSLCTHNIKCKKDADREWEKTMSIDNSLNPYIALYRQEIEEIGEDTVHITTKTMTRIFRRAKMYAIVASVLSIIIFLVIFPPVALSFEVLSYEQFKAWLSVFQIWNMAATVLVVVLPPIEEGIQIVRQVKQKRRRGKMSKRMASGRSELNSIL</sequence>
<comment type="similarity">
    <text evidence="2 7">Belongs to the sodium:solute symporter (SSF) (TC 2.A.21) family.</text>
</comment>
<feature type="transmembrane region" description="Helical" evidence="8">
    <location>
        <begin position="720"/>
        <end position="742"/>
    </location>
</feature>
<feature type="signal peptide" evidence="9">
    <location>
        <begin position="1"/>
        <end position="18"/>
    </location>
</feature>
<proteinExistence type="inferred from homology"/>
<feature type="transmembrane region" description="Helical" evidence="8">
    <location>
        <begin position="204"/>
        <end position="223"/>
    </location>
</feature>
<evidence type="ECO:0000256" key="7">
    <source>
        <dbReference type="RuleBase" id="RU362091"/>
    </source>
</evidence>
<evidence type="ECO:0000256" key="6">
    <source>
        <dbReference type="ARBA" id="ARBA00023136"/>
    </source>
</evidence>
<dbReference type="PROSITE" id="PS50283">
    <property type="entry name" value="NA_SOLUT_SYMP_3"/>
    <property type="match status" value="1"/>
</dbReference>
<dbReference type="GO" id="GO:0016020">
    <property type="term" value="C:membrane"/>
    <property type="evidence" value="ECO:0007669"/>
    <property type="project" value="UniProtKB-SubCell"/>
</dbReference>
<evidence type="ECO:0000256" key="4">
    <source>
        <dbReference type="ARBA" id="ARBA00022692"/>
    </source>
</evidence>
<feature type="transmembrane region" description="Helical" evidence="8">
    <location>
        <begin position="528"/>
        <end position="548"/>
    </location>
</feature>
<evidence type="ECO:0000256" key="1">
    <source>
        <dbReference type="ARBA" id="ARBA00004141"/>
    </source>
</evidence>